<organism evidence="2 3">
    <name type="scientific">Dictyobacter vulcani</name>
    <dbReference type="NCBI Taxonomy" id="2607529"/>
    <lineage>
        <taxon>Bacteria</taxon>
        <taxon>Bacillati</taxon>
        <taxon>Chloroflexota</taxon>
        <taxon>Ktedonobacteria</taxon>
        <taxon>Ktedonobacterales</taxon>
        <taxon>Dictyobacteraceae</taxon>
        <taxon>Dictyobacter</taxon>
    </lineage>
</organism>
<feature type="compositionally biased region" description="Polar residues" evidence="1">
    <location>
        <begin position="80"/>
        <end position="89"/>
    </location>
</feature>
<dbReference type="AlphaFoldDB" id="A0A5J4KVC7"/>
<name>A0A5J4KVC7_9CHLR</name>
<accession>A0A5J4KVC7</accession>
<reference evidence="2 3" key="1">
    <citation type="submission" date="2019-10" db="EMBL/GenBank/DDBJ databases">
        <title>Dictyobacter vulcani sp. nov., within the class Ktedonobacteria, isolated from soil of volcanic Mt. Zao.</title>
        <authorList>
            <person name="Zheng Y."/>
            <person name="Wang C.M."/>
            <person name="Sakai Y."/>
            <person name="Abe K."/>
            <person name="Yokota A."/>
            <person name="Yabe S."/>
        </authorList>
    </citation>
    <scope>NUCLEOTIDE SEQUENCE [LARGE SCALE GENOMIC DNA]</scope>
    <source>
        <strain evidence="2 3">W12</strain>
    </source>
</reference>
<feature type="region of interest" description="Disordered" evidence="1">
    <location>
        <begin position="61"/>
        <end position="89"/>
    </location>
</feature>
<dbReference type="RefSeq" id="WP_151758210.1">
    <property type="nucleotide sequence ID" value="NZ_BKZW01000002.1"/>
</dbReference>
<comment type="caution">
    <text evidence="2">The sequence shown here is derived from an EMBL/GenBank/DDBJ whole genome shotgun (WGS) entry which is preliminary data.</text>
</comment>
<dbReference type="EMBL" id="BKZW01000002">
    <property type="protein sequence ID" value="GER90467.1"/>
    <property type="molecule type" value="Genomic_DNA"/>
</dbReference>
<dbReference type="Proteomes" id="UP000326912">
    <property type="component" value="Unassembled WGS sequence"/>
</dbReference>
<evidence type="ECO:0000256" key="1">
    <source>
        <dbReference type="SAM" id="MobiDB-lite"/>
    </source>
</evidence>
<evidence type="ECO:0000313" key="2">
    <source>
        <dbReference type="EMBL" id="GER90467.1"/>
    </source>
</evidence>
<sequence length="170" mass="19358">MLVHTHHPDYRGKPRTPGAWVNKAYERYDCLDPVISDEILFWLNTQASWEEIDHALRLEAEQRSQPPASASNDTSDKQSARSTGCTTITPLDAEKDWMNEAEARALAQQVVQDAAERGYTITSEVTTEYAGWIVRIKWEGNNLPIKSPVHWRRELAEICGMLQARLRIPA</sequence>
<feature type="compositionally biased region" description="Polar residues" evidence="1">
    <location>
        <begin position="63"/>
        <end position="73"/>
    </location>
</feature>
<proteinExistence type="predicted"/>
<gene>
    <name evidence="2" type="ORF">KDW_46290</name>
</gene>
<keyword evidence="3" id="KW-1185">Reference proteome</keyword>
<protein>
    <submittedName>
        <fullName evidence="2">Uncharacterized protein</fullName>
    </submittedName>
</protein>
<evidence type="ECO:0000313" key="3">
    <source>
        <dbReference type="Proteomes" id="UP000326912"/>
    </source>
</evidence>